<dbReference type="GO" id="GO:0003700">
    <property type="term" value="F:DNA-binding transcription factor activity"/>
    <property type="evidence" value="ECO:0007669"/>
    <property type="project" value="InterPro"/>
</dbReference>
<accession>A0AAU1UL06</accession>
<sequence>MARSSGAELALLLLGGFHSMADEVHAELAHRGHEGVRPGHEFALRTIDAGADTASELGRRLSVSKQAAAKTIAALQQLGYVVRETDPDDARRKRVQVTPRGHEMMAIGGALFDEVRNRWAAQIGVRQLDALEGHLARLVERRPVSADDLARFDDGLREENRVAALDQNSQ</sequence>
<reference evidence="2" key="1">
    <citation type="submission" date="2022-10" db="EMBL/GenBank/DDBJ databases">
        <title>The complete genomes of actinobacterial strains from the NBC collection.</title>
        <authorList>
            <person name="Joergensen T.S."/>
            <person name="Alvarez Arevalo M."/>
            <person name="Sterndorff E.B."/>
            <person name="Faurdal D."/>
            <person name="Vuksanovic O."/>
            <person name="Mourched A.-S."/>
            <person name="Charusanti P."/>
            <person name="Shaw S."/>
            <person name="Blin K."/>
            <person name="Weber T."/>
        </authorList>
    </citation>
    <scope>NUCLEOTIDE SEQUENCE</scope>
    <source>
        <strain evidence="2">NBC_00119</strain>
    </source>
</reference>
<organism evidence="2">
    <name type="scientific">Streptomyces sp. NBC_00119</name>
    <dbReference type="NCBI Taxonomy" id="2975659"/>
    <lineage>
        <taxon>Bacteria</taxon>
        <taxon>Bacillati</taxon>
        <taxon>Actinomycetota</taxon>
        <taxon>Actinomycetes</taxon>
        <taxon>Kitasatosporales</taxon>
        <taxon>Streptomycetaceae</taxon>
        <taxon>Streptomyces</taxon>
    </lineage>
</organism>
<dbReference type="Pfam" id="PF12802">
    <property type="entry name" value="MarR_2"/>
    <property type="match status" value="1"/>
</dbReference>
<dbReference type="InterPro" id="IPR000835">
    <property type="entry name" value="HTH_MarR-typ"/>
</dbReference>
<feature type="domain" description="HTH marR-type" evidence="1">
    <location>
        <begin position="6"/>
        <end position="140"/>
    </location>
</feature>
<dbReference type="PANTHER" id="PTHR33164">
    <property type="entry name" value="TRANSCRIPTIONAL REGULATOR, MARR FAMILY"/>
    <property type="match status" value="1"/>
</dbReference>
<dbReference type="GO" id="GO:0003677">
    <property type="term" value="F:DNA binding"/>
    <property type="evidence" value="ECO:0007669"/>
    <property type="project" value="UniProtKB-KW"/>
</dbReference>
<evidence type="ECO:0000313" key="2">
    <source>
        <dbReference type="EMBL" id="WTS17954.1"/>
    </source>
</evidence>
<dbReference type="SUPFAM" id="SSF46785">
    <property type="entry name" value="Winged helix' DNA-binding domain"/>
    <property type="match status" value="1"/>
</dbReference>
<dbReference type="SMART" id="SM00347">
    <property type="entry name" value="HTH_MARR"/>
    <property type="match status" value="1"/>
</dbReference>
<dbReference type="InterPro" id="IPR036388">
    <property type="entry name" value="WH-like_DNA-bd_sf"/>
</dbReference>
<dbReference type="InterPro" id="IPR039422">
    <property type="entry name" value="MarR/SlyA-like"/>
</dbReference>
<keyword evidence="2" id="KW-0238">DNA-binding</keyword>
<dbReference type="EMBL" id="CP108195">
    <property type="protein sequence ID" value="WTS17954.1"/>
    <property type="molecule type" value="Genomic_DNA"/>
</dbReference>
<dbReference type="AlphaFoldDB" id="A0AAU1UL06"/>
<proteinExistence type="predicted"/>
<dbReference type="Gene3D" id="1.10.10.10">
    <property type="entry name" value="Winged helix-like DNA-binding domain superfamily/Winged helix DNA-binding domain"/>
    <property type="match status" value="1"/>
</dbReference>
<evidence type="ECO:0000259" key="1">
    <source>
        <dbReference type="PROSITE" id="PS50995"/>
    </source>
</evidence>
<dbReference type="GO" id="GO:0006950">
    <property type="term" value="P:response to stress"/>
    <property type="evidence" value="ECO:0007669"/>
    <property type="project" value="TreeGrafter"/>
</dbReference>
<dbReference type="PANTHER" id="PTHR33164:SF95">
    <property type="entry name" value="TRANSCRIPTIONAL REGULATOR"/>
    <property type="match status" value="1"/>
</dbReference>
<gene>
    <name evidence="2" type="ORF">OHU69_47230</name>
</gene>
<name>A0AAU1UL06_9ACTN</name>
<dbReference type="PROSITE" id="PS50995">
    <property type="entry name" value="HTH_MARR_2"/>
    <property type="match status" value="1"/>
</dbReference>
<protein>
    <submittedName>
        <fullName evidence="2">Winged helix DNA-binding protein</fullName>
    </submittedName>
</protein>
<dbReference type="InterPro" id="IPR036390">
    <property type="entry name" value="WH_DNA-bd_sf"/>
</dbReference>